<evidence type="ECO:0000313" key="2">
    <source>
        <dbReference type="EMBL" id="KAG1316013.1"/>
    </source>
</evidence>
<dbReference type="InterPro" id="IPR012337">
    <property type="entry name" value="RNaseH-like_sf"/>
</dbReference>
<dbReference type="EMBL" id="JAANQT010000011">
    <property type="protein sequence ID" value="KAG1316013.1"/>
    <property type="molecule type" value="Genomic_DNA"/>
</dbReference>
<gene>
    <name evidence="2" type="ORF">G6F64_000179</name>
</gene>
<dbReference type="SUPFAM" id="SSF53098">
    <property type="entry name" value="Ribonuclease H-like"/>
    <property type="match status" value="1"/>
</dbReference>
<dbReference type="PANTHER" id="PTHR46564">
    <property type="entry name" value="TRANSPOSASE"/>
    <property type="match status" value="1"/>
</dbReference>
<proteinExistence type="predicted"/>
<accession>A0A9P6XKF8</accession>
<sequence length="370" mass="42277">MGIRSSPTSPRNVNPPKTLLVKLFNAAKSGRLAGGIAERTAQKWAKRLKEDKDWNILEKQTNKVNRPKAQLDERHKIHLLNFYDNNPRARIVDAVASLTKKFEGFTLKETSVKHFMKEECSLSFKKLTLHPKARNDQSKIADRIAWIEKWSKTDMNHLENCVFVDESGFDINMRLPGGWSAKGTPAITTTPSTRAVSHTVLGAISAKYVVSMELRNPQEHSSKRLKIDHINRKRKAPSKAKKNAPRGTVTGHYIHFIQKTMDEMDCIPEMKGYYIVMDNAPIHTADTIEAMITERGYKCVYLPPYSPELNPIEQFWSIIKNKVRRSQFQDKEDLATRITEACNSVPREHLKAFVQHSVNVFEKCLKGEPI</sequence>
<evidence type="ECO:0000259" key="1">
    <source>
        <dbReference type="Pfam" id="PF13358"/>
    </source>
</evidence>
<name>A0A9P6XKF8_RHIOR</name>
<dbReference type="Gene3D" id="3.30.420.10">
    <property type="entry name" value="Ribonuclease H-like superfamily/Ribonuclease H"/>
    <property type="match status" value="1"/>
</dbReference>
<dbReference type="InterPro" id="IPR047655">
    <property type="entry name" value="Transpos_IS630-like"/>
</dbReference>
<dbReference type="PANTHER" id="PTHR46564:SF1">
    <property type="entry name" value="TRANSPOSASE"/>
    <property type="match status" value="1"/>
</dbReference>
<evidence type="ECO:0000313" key="3">
    <source>
        <dbReference type="Proteomes" id="UP000716291"/>
    </source>
</evidence>
<dbReference type="InterPro" id="IPR038717">
    <property type="entry name" value="Tc1-like_DDE_dom"/>
</dbReference>
<keyword evidence="3" id="KW-1185">Reference proteome</keyword>
<protein>
    <recommendedName>
        <fullName evidence="1">Tc1-like transposase DDE domain-containing protein</fullName>
    </recommendedName>
</protein>
<dbReference type="Pfam" id="PF13358">
    <property type="entry name" value="DDE_3"/>
    <property type="match status" value="1"/>
</dbReference>
<dbReference type="InterPro" id="IPR036397">
    <property type="entry name" value="RNaseH_sf"/>
</dbReference>
<reference evidence="2" key="1">
    <citation type="journal article" date="2020" name="Microb. Genom.">
        <title>Genetic diversity of clinical and environmental Mucorales isolates obtained from an investigation of mucormycosis cases among solid organ transplant recipients.</title>
        <authorList>
            <person name="Nguyen M.H."/>
            <person name="Kaul D."/>
            <person name="Muto C."/>
            <person name="Cheng S.J."/>
            <person name="Richter R.A."/>
            <person name="Bruno V.M."/>
            <person name="Liu G."/>
            <person name="Beyhan S."/>
            <person name="Sundermann A.J."/>
            <person name="Mounaud S."/>
            <person name="Pasculle A.W."/>
            <person name="Nierman W.C."/>
            <person name="Driscoll E."/>
            <person name="Cumbie R."/>
            <person name="Clancy C.J."/>
            <person name="Dupont C.L."/>
        </authorList>
    </citation>
    <scope>NUCLEOTIDE SEQUENCE</scope>
    <source>
        <strain evidence="2">GL11</strain>
    </source>
</reference>
<dbReference type="GO" id="GO:0003676">
    <property type="term" value="F:nucleic acid binding"/>
    <property type="evidence" value="ECO:0007669"/>
    <property type="project" value="InterPro"/>
</dbReference>
<comment type="caution">
    <text evidence="2">The sequence shown here is derived from an EMBL/GenBank/DDBJ whole genome shotgun (WGS) entry which is preliminary data.</text>
</comment>
<dbReference type="NCBIfam" id="NF033545">
    <property type="entry name" value="transpos_IS630"/>
    <property type="match status" value="1"/>
</dbReference>
<organism evidence="2 3">
    <name type="scientific">Rhizopus oryzae</name>
    <name type="common">Mucormycosis agent</name>
    <name type="synonym">Rhizopus arrhizus var. delemar</name>
    <dbReference type="NCBI Taxonomy" id="64495"/>
    <lineage>
        <taxon>Eukaryota</taxon>
        <taxon>Fungi</taxon>
        <taxon>Fungi incertae sedis</taxon>
        <taxon>Mucoromycota</taxon>
        <taxon>Mucoromycotina</taxon>
        <taxon>Mucoromycetes</taxon>
        <taxon>Mucorales</taxon>
        <taxon>Mucorineae</taxon>
        <taxon>Rhizopodaceae</taxon>
        <taxon>Rhizopus</taxon>
    </lineage>
</organism>
<dbReference type="AlphaFoldDB" id="A0A9P6XKF8"/>
<feature type="domain" description="Tc1-like transposase DDE" evidence="1">
    <location>
        <begin position="252"/>
        <end position="334"/>
    </location>
</feature>
<dbReference type="Proteomes" id="UP000716291">
    <property type="component" value="Unassembled WGS sequence"/>
</dbReference>